<dbReference type="GO" id="GO:0000287">
    <property type="term" value="F:magnesium ion binding"/>
    <property type="evidence" value="ECO:0007669"/>
    <property type="project" value="UniProtKB-UniRule"/>
</dbReference>
<comment type="catalytic activity">
    <reaction evidence="6">
        <text>isochorismate + 2-oxoglutarate + H(+) = 5-enolpyruvoyl-6-hydroxy-2-succinyl-cyclohex-3-ene-1-carboxylate + CO2</text>
        <dbReference type="Rhea" id="RHEA:25593"/>
        <dbReference type="ChEBI" id="CHEBI:15378"/>
        <dbReference type="ChEBI" id="CHEBI:16526"/>
        <dbReference type="ChEBI" id="CHEBI:16810"/>
        <dbReference type="ChEBI" id="CHEBI:29780"/>
        <dbReference type="ChEBI" id="CHEBI:58818"/>
        <dbReference type="EC" id="2.2.1.9"/>
    </reaction>
</comment>
<dbReference type="Pfam" id="PF02776">
    <property type="entry name" value="TPP_enzyme_N"/>
    <property type="match status" value="1"/>
</dbReference>
<dbReference type="GO" id="GO:0070204">
    <property type="term" value="F:2-succinyl-5-enolpyruvyl-6-hydroxy-3-cyclohexene-1-carboxylic-acid synthase activity"/>
    <property type="evidence" value="ECO:0007669"/>
    <property type="project" value="UniProtKB-UniRule"/>
</dbReference>
<evidence type="ECO:0000313" key="10">
    <source>
        <dbReference type="Proteomes" id="UP000239366"/>
    </source>
</evidence>
<evidence type="ECO:0000256" key="5">
    <source>
        <dbReference type="ARBA" id="ARBA00023211"/>
    </source>
</evidence>
<evidence type="ECO:0000256" key="1">
    <source>
        <dbReference type="ARBA" id="ARBA00022679"/>
    </source>
</evidence>
<dbReference type="Gene3D" id="3.40.50.970">
    <property type="match status" value="2"/>
</dbReference>
<dbReference type="GO" id="GO:0009234">
    <property type="term" value="P:menaquinone biosynthetic process"/>
    <property type="evidence" value="ECO:0007669"/>
    <property type="project" value="UniProtKB-UniRule"/>
</dbReference>
<comment type="pathway">
    <text evidence="6">Quinol/quinone metabolism; menaquinone biosynthesis.</text>
</comment>
<feature type="domain" description="Thiamine pyrophosphate enzyme N-terminal TPP-binding" evidence="8">
    <location>
        <begin position="8"/>
        <end position="118"/>
    </location>
</feature>
<dbReference type="CDD" id="cd07037">
    <property type="entry name" value="TPP_PYR_MenD"/>
    <property type="match status" value="1"/>
</dbReference>
<evidence type="ECO:0000259" key="8">
    <source>
        <dbReference type="Pfam" id="PF02776"/>
    </source>
</evidence>
<dbReference type="Pfam" id="PF02775">
    <property type="entry name" value="TPP_enzyme_C"/>
    <property type="match status" value="1"/>
</dbReference>
<dbReference type="OrthoDB" id="9791859at2"/>
<comment type="pathway">
    <text evidence="6">Quinol/quinone metabolism; 1,4-dihydroxy-2-naphthoate biosynthesis; 1,4-dihydroxy-2-naphthoate from chorismate: step 2/7.</text>
</comment>
<sequence length="602" mass="67439">MKVSSIPVAQQLLSACLQKGIKEVVISPGSRSAPLALSFGSNPDIRTFTIIDERSAAFFALGRALESQNPVALICTSGTALLNYYPAICEAFYSEVPLLVLSADRPAYLIDRGDGQTIRQDQVLAQHCVHSKTLHQNVEHAIKKLASFAPHYLDMDPEQVHQKNADAIEMAIGSWKERKGPVHLNIPLEEPLYSQVSISDAELISAFQPRLAEVNSSEELKVSTEKIELWEKATSKLILVGQMNCAPQNTPAWLNRLIDDPSVIVLTETTSNLNHPDSIDSIDSVIAPVEKTQEAAAIFQDLRPEVLVTLGGHIVSKKIKKFLRDYGPVEHWHIGDSRPLDTFFCLQGHWRISPEDFVEQVYQKGLNATVAFPDSNYIGLWNSLKKNYEINRERYIEQIPYSDFVVFSSLFKAIPEGYDLHLANSSAIRYAQLFPHKYSWKTYCNRGASGIDGSTSTAVGVSYGSPNPGVLVTGDLSFFYDCNAFWNNYANENLKVILINNDGGGIFRILPGKEETPVFEKHFETPHGRTAKLLCEQYELDYKAAKTTNELSEGLKSLFEKPSQAALLEVFTPRKLNDKVLLEYFEFLNLELKFNKTLSHYE</sequence>
<dbReference type="PIRSF" id="PIRSF004983">
    <property type="entry name" value="MenD"/>
    <property type="match status" value="1"/>
</dbReference>
<dbReference type="PROSITE" id="PS51257">
    <property type="entry name" value="PROKAR_LIPOPROTEIN"/>
    <property type="match status" value="1"/>
</dbReference>
<dbReference type="EMBL" id="MQVX01000001">
    <property type="protein sequence ID" value="PQJ15118.1"/>
    <property type="molecule type" value="Genomic_DNA"/>
</dbReference>
<keyword evidence="6" id="KW-0474">Menaquinone biosynthesis</keyword>
<dbReference type="SUPFAM" id="SSF52518">
    <property type="entry name" value="Thiamin diphosphate-binding fold (THDP-binding)"/>
    <property type="match status" value="2"/>
</dbReference>
<keyword evidence="3 6" id="KW-0460">Magnesium</keyword>
<dbReference type="PANTHER" id="PTHR42916">
    <property type="entry name" value="2-SUCCINYL-5-ENOLPYRUVYL-6-HYDROXY-3-CYCLOHEXENE-1-CARBOXYLATE SYNTHASE"/>
    <property type="match status" value="1"/>
</dbReference>
<dbReference type="Gene3D" id="3.40.50.1220">
    <property type="entry name" value="TPP-binding domain"/>
    <property type="match status" value="1"/>
</dbReference>
<evidence type="ECO:0000256" key="3">
    <source>
        <dbReference type="ARBA" id="ARBA00022842"/>
    </source>
</evidence>
<keyword evidence="10" id="KW-1185">Reference proteome</keyword>
<dbReference type="HAMAP" id="MF_01659">
    <property type="entry name" value="MenD"/>
    <property type="match status" value="1"/>
</dbReference>
<comment type="caution">
    <text evidence="9">The sequence shown here is derived from an EMBL/GenBank/DDBJ whole genome shotgun (WGS) entry which is preliminary data.</text>
</comment>
<dbReference type="GO" id="GO:0030145">
    <property type="term" value="F:manganese ion binding"/>
    <property type="evidence" value="ECO:0007669"/>
    <property type="project" value="UniProtKB-UniRule"/>
</dbReference>
<dbReference type="GO" id="GO:0030976">
    <property type="term" value="F:thiamine pyrophosphate binding"/>
    <property type="evidence" value="ECO:0007669"/>
    <property type="project" value="UniProtKB-UniRule"/>
</dbReference>
<dbReference type="InterPro" id="IPR004433">
    <property type="entry name" value="MenaQ_synth_MenD"/>
</dbReference>
<comment type="cofactor">
    <cofactor evidence="6">
        <name>thiamine diphosphate</name>
        <dbReference type="ChEBI" id="CHEBI:58937"/>
    </cofactor>
    <text evidence="6">Binds 1 thiamine pyrophosphate per subunit.</text>
</comment>
<evidence type="ECO:0000313" key="9">
    <source>
        <dbReference type="EMBL" id="PQJ15118.1"/>
    </source>
</evidence>
<name>A0A2S7T699_9FLAO</name>
<proteinExistence type="inferred from homology"/>
<dbReference type="UniPathway" id="UPA01057">
    <property type="reaction ID" value="UER00164"/>
</dbReference>
<evidence type="ECO:0000256" key="6">
    <source>
        <dbReference type="HAMAP-Rule" id="MF_01659"/>
    </source>
</evidence>
<dbReference type="InterPro" id="IPR012001">
    <property type="entry name" value="Thiamin_PyroP_enz_TPP-bd_dom"/>
</dbReference>
<reference evidence="10" key="1">
    <citation type="submission" date="2016-11" db="EMBL/GenBank/DDBJ databases">
        <title>Trade-off between light-utilization and light-protection in marine flavobacteria.</title>
        <authorList>
            <person name="Kumagai Y."/>
            <person name="Yoshizawa S."/>
            <person name="Kogure K."/>
        </authorList>
    </citation>
    <scope>NUCLEOTIDE SEQUENCE [LARGE SCALE GENOMIC DNA]</scope>
    <source>
        <strain evidence="10">SG-18</strain>
    </source>
</reference>
<keyword evidence="1 6" id="KW-0808">Transferase</keyword>
<dbReference type="InterPro" id="IPR011766">
    <property type="entry name" value="TPP_enzyme_TPP-bd"/>
</dbReference>
<keyword evidence="4 6" id="KW-0786">Thiamine pyrophosphate</keyword>
<dbReference type="PANTHER" id="PTHR42916:SF1">
    <property type="entry name" value="PROTEIN PHYLLO, CHLOROPLASTIC"/>
    <property type="match status" value="1"/>
</dbReference>
<comment type="function">
    <text evidence="6">Catalyzes the thiamine diphosphate-dependent decarboxylation of 2-oxoglutarate and the subsequent addition of the resulting succinic semialdehyde-thiamine pyrophosphate anion to isochorismate to yield 2-succinyl-5-enolpyruvyl-6-hydroxy-3-cyclohexene-1-carboxylate (SEPHCHC).</text>
</comment>
<comment type="cofactor">
    <cofactor evidence="6">
        <name>Mg(2+)</name>
        <dbReference type="ChEBI" id="CHEBI:18420"/>
    </cofactor>
    <cofactor evidence="6">
        <name>Mn(2+)</name>
        <dbReference type="ChEBI" id="CHEBI:29035"/>
    </cofactor>
</comment>
<evidence type="ECO:0000256" key="2">
    <source>
        <dbReference type="ARBA" id="ARBA00022723"/>
    </source>
</evidence>
<keyword evidence="2 6" id="KW-0479">Metal-binding</keyword>
<keyword evidence="5 6" id="KW-0464">Manganese</keyword>
<evidence type="ECO:0000256" key="4">
    <source>
        <dbReference type="ARBA" id="ARBA00023052"/>
    </source>
</evidence>
<dbReference type="InterPro" id="IPR029061">
    <property type="entry name" value="THDP-binding"/>
</dbReference>
<dbReference type="AlphaFoldDB" id="A0A2S7T699"/>
<dbReference type="Proteomes" id="UP000239366">
    <property type="component" value="Unassembled WGS sequence"/>
</dbReference>
<dbReference type="EC" id="2.2.1.9" evidence="6"/>
<organism evidence="9 10">
    <name type="scientific">Aureicoccus marinus</name>
    <dbReference type="NCBI Taxonomy" id="754435"/>
    <lineage>
        <taxon>Bacteria</taxon>
        <taxon>Pseudomonadati</taxon>
        <taxon>Bacteroidota</taxon>
        <taxon>Flavobacteriia</taxon>
        <taxon>Flavobacteriales</taxon>
        <taxon>Flavobacteriaceae</taxon>
        <taxon>Aureicoccus</taxon>
    </lineage>
</organism>
<feature type="domain" description="Thiamine pyrophosphate enzyme TPP-binding" evidence="7">
    <location>
        <begin position="443"/>
        <end position="562"/>
    </location>
</feature>
<evidence type="ECO:0000259" key="7">
    <source>
        <dbReference type="Pfam" id="PF02775"/>
    </source>
</evidence>
<dbReference type="NCBIfam" id="TIGR00173">
    <property type="entry name" value="menD"/>
    <property type="match status" value="1"/>
</dbReference>
<protein>
    <recommendedName>
        <fullName evidence="6">2-succinyl-5-enolpyruvyl-6-hydroxy-3-cyclohexene-1-carboxylate synthase</fullName>
        <shortName evidence="6">SEPHCHC synthase</shortName>
        <ecNumber evidence="6">2.2.1.9</ecNumber>
    </recommendedName>
    <alternativeName>
        <fullName evidence="6">Menaquinone biosynthesis protein MenD</fullName>
    </alternativeName>
</protein>
<dbReference type="CDD" id="cd02009">
    <property type="entry name" value="TPP_SHCHC_synthase"/>
    <property type="match status" value="1"/>
</dbReference>
<comment type="similarity">
    <text evidence="6">Belongs to the TPP enzyme family. MenD subfamily.</text>
</comment>
<dbReference type="UniPathway" id="UPA00079"/>
<comment type="subunit">
    <text evidence="6">Homodimer.</text>
</comment>
<gene>
    <name evidence="6" type="primary">menD</name>
    <name evidence="9" type="ORF">BST99_04690</name>
</gene>
<accession>A0A2S7T699</accession>